<dbReference type="EMBL" id="JBEFKJ010000016">
    <property type="protein sequence ID" value="KAL2041752.1"/>
    <property type="molecule type" value="Genomic_DNA"/>
</dbReference>
<keyword evidence="2" id="KW-1185">Reference proteome</keyword>
<evidence type="ECO:0000313" key="1">
    <source>
        <dbReference type="EMBL" id="KAL2041752.1"/>
    </source>
</evidence>
<reference evidence="1 2" key="1">
    <citation type="submission" date="2024-09" db="EMBL/GenBank/DDBJ databases">
        <title>Rethinking Asexuality: The Enigmatic Case of Functional Sexual Genes in Lepraria (Stereocaulaceae).</title>
        <authorList>
            <person name="Doellman M."/>
            <person name="Sun Y."/>
            <person name="Barcenas-Pena A."/>
            <person name="Lumbsch H.T."/>
            <person name="Grewe F."/>
        </authorList>
    </citation>
    <scope>NUCLEOTIDE SEQUENCE [LARGE SCALE GENOMIC DNA]</scope>
    <source>
        <strain evidence="1 2">Mercado 3170</strain>
    </source>
</reference>
<organism evidence="1 2">
    <name type="scientific">Stereocaulon virgatum</name>
    <dbReference type="NCBI Taxonomy" id="373712"/>
    <lineage>
        <taxon>Eukaryota</taxon>
        <taxon>Fungi</taxon>
        <taxon>Dikarya</taxon>
        <taxon>Ascomycota</taxon>
        <taxon>Pezizomycotina</taxon>
        <taxon>Lecanoromycetes</taxon>
        <taxon>OSLEUM clade</taxon>
        <taxon>Lecanoromycetidae</taxon>
        <taxon>Lecanorales</taxon>
        <taxon>Lecanorineae</taxon>
        <taxon>Stereocaulaceae</taxon>
        <taxon>Stereocaulon</taxon>
    </lineage>
</organism>
<accession>A0ABR4A768</accession>
<dbReference type="Proteomes" id="UP001590950">
    <property type="component" value="Unassembled WGS sequence"/>
</dbReference>
<name>A0ABR4A768_9LECA</name>
<evidence type="ECO:0000313" key="2">
    <source>
        <dbReference type="Proteomes" id="UP001590950"/>
    </source>
</evidence>
<sequence>MAKLYGNPQLARKTGPANLSAVLSHLGTKFSDRDLCRWVKEHPVMQYVHDANVRPMYSDLPLSPNLTWCDLSCSFIGLGAAELIKESNWNDAEALRAWLEQRIVQRTHISGQPFINT</sequence>
<comment type="caution">
    <text evidence="1">The sequence shown here is derived from an EMBL/GenBank/DDBJ whole genome shotgun (WGS) entry which is preliminary data.</text>
</comment>
<proteinExistence type="predicted"/>
<protein>
    <submittedName>
        <fullName evidence="1">Uncharacterized protein</fullName>
    </submittedName>
</protein>
<gene>
    <name evidence="1" type="ORF">N7G274_005536</name>
</gene>